<dbReference type="AlphaFoldDB" id="A0A820LT42"/>
<gene>
    <name evidence="1" type="ORF">FNK824_LOCUS42695</name>
</gene>
<dbReference type="EMBL" id="CAJOBE010052507">
    <property type="protein sequence ID" value="CAF4361714.1"/>
    <property type="molecule type" value="Genomic_DNA"/>
</dbReference>
<feature type="non-terminal residue" evidence="1">
    <location>
        <position position="53"/>
    </location>
</feature>
<feature type="non-terminal residue" evidence="1">
    <location>
        <position position="1"/>
    </location>
</feature>
<organism evidence="1 2">
    <name type="scientific">Rotaria sordida</name>
    <dbReference type="NCBI Taxonomy" id="392033"/>
    <lineage>
        <taxon>Eukaryota</taxon>
        <taxon>Metazoa</taxon>
        <taxon>Spiralia</taxon>
        <taxon>Gnathifera</taxon>
        <taxon>Rotifera</taxon>
        <taxon>Eurotatoria</taxon>
        <taxon>Bdelloidea</taxon>
        <taxon>Philodinida</taxon>
        <taxon>Philodinidae</taxon>
        <taxon>Rotaria</taxon>
    </lineage>
</organism>
<evidence type="ECO:0000313" key="1">
    <source>
        <dbReference type="EMBL" id="CAF4361714.1"/>
    </source>
</evidence>
<evidence type="ECO:0000313" key="2">
    <source>
        <dbReference type="Proteomes" id="UP000663874"/>
    </source>
</evidence>
<sequence>DHEKSSQSMGAIQRVVKLNLLSSDNPGLVDGIMYGIVIGKVEMRTLEGSMQLL</sequence>
<dbReference type="Proteomes" id="UP000663874">
    <property type="component" value="Unassembled WGS sequence"/>
</dbReference>
<accession>A0A820LT42</accession>
<reference evidence="1" key="1">
    <citation type="submission" date="2021-02" db="EMBL/GenBank/DDBJ databases">
        <authorList>
            <person name="Nowell W R."/>
        </authorList>
    </citation>
    <scope>NUCLEOTIDE SEQUENCE</scope>
</reference>
<protein>
    <submittedName>
        <fullName evidence="1">Uncharacterized protein</fullName>
    </submittedName>
</protein>
<comment type="caution">
    <text evidence="1">The sequence shown here is derived from an EMBL/GenBank/DDBJ whole genome shotgun (WGS) entry which is preliminary data.</text>
</comment>
<name>A0A820LT42_9BILA</name>
<proteinExistence type="predicted"/>